<feature type="domain" description="Glycosyltransferase subfamily 4-like N-terminal" evidence="2">
    <location>
        <begin position="33"/>
        <end position="195"/>
    </location>
</feature>
<evidence type="ECO:0000259" key="1">
    <source>
        <dbReference type="Pfam" id="PF00534"/>
    </source>
</evidence>
<dbReference type="Pfam" id="PF13439">
    <property type="entry name" value="Glyco_transf_4"/>
    <property type="match status" value="1"/>
</dbReference>
<dbReference type="CDD" id="cd03801">
    <property type="entry name" value="GT4_PimA-like"/>
    <property type="match status" value="1"/>
</dbReference>
<dbReference type="PANTHER" id="PTHR45947">
    <property type="entry name" value="SULFOQUINOVOSYL TRANSFERASE SQD2"/>
    <property type="match status" value="1"/>
</dbReference>
<gene>
    <name evidence="3" type="ORF">FE840_000815</name>
</gene>
<dbReference type="InterPro" id="IPR050194">
    <property type="entry name" value="Glycosyltransferase_grp1"/>
</dbReference>
<sequence>MQGENPHEDGVYSSAPLSPLIVHVVRQYAPSRGGLEDVVANLSANLQHHGYRVRVVTLDRLFRQPEKTLPKWEQVGSVGVVRIPWRGSSRYPIAPQVFRHIRDADLVHVHGVDFFFDALAWTRMLHGKPLVATTHGGFFHTKKYAALKRIWFSTATRLSATGYQSVICCSQSDLEMFQPIAAGRAVMIENGVDVAKFVDAASREPRRSIVTVGRFSSNKRLDHLLDSLSVLVQRDRQWHLDIVGAPSDWTETDIAENVKRRALDQHVSVHVGLENDQIRSLLARNSLFASASDYEGFGLVAVEAMSAGLLPVLHGNEAYLALQRRHADVQITDFSEPETAATAIEAAYRRLVEDPQKVRGAVMQAAATHGWADVTQRHIAVYSEALKASRP</sequence>
<organism evidence="3 4">
    <name type="scientific">Peteryoungia desertarenae</name>
    <dbReference type="NCBI Taxonomy" id="1813451"/>
    <lineage>
        <taxon>Bacteria</taxon>
        <taxon>Pseudomonadati</taxon>
        <taxon>Pseudomonadota</taxon>
        <taxon>Alphaproteobacteria</taxon>
        <taxon>Hyphomicrobiales</taxon>
        <taxon>Rhizobiaceae</taxon>
        <taxon>Peteryoungia</taxon>
    </lineage>
</organism>
<evidence type="ECO:0000313" key="3">
    <source>
        <dbReference type="EMBL" id="QLF68210.1"/>
    </source>
</evidence>
<evidence type="ECO:0000313" key="4">
    <source>
        <dbReference type="Proteomes" id="UP000308530"/>
    </source>
</evidence>
<dbReference type="InterPro" id="IPR001296">
    <property type="entry name" value="Glyco_trans_1"/>
</dbReference>
<feature type="domain" description="Glycosyl transferase family 1" evidence="1">
    <location>
        <begin position="201"/>
        <end position="357"/>
    </location>
</feature>
<dbReference type="EMBL" id="CP058350">
    <property type="protein sequence ID" value="QLF68210.1"/>
    <property type="molecule type" value="Genomic_DNA"/>
</dbReference>
<dbReference type="PANTHER" id="PTHR45947:SF3">
    <property type="entry name" value="SULFOQUINOVOSYL TRANSFERASE SQD2"/>
    <property type="match status" value="1"/>
</dbReference>
<dbReference type="SUPFAM" id="SSF53756">
    <property type="entry name" value="UDP-Glycosyltransferase/glycogen phosphorylase"/>
    <property type="match status" value="1"/>
</dbReference>
<dbReference type="Gene3D" id="3.40.50.2000">
    <property type="entry name" value="Glycogen Phosphorylase B"/>
    <property type="match status" value="2"/>
</dbReference>
<dbReference type="InterPro" id="IPR028098">
    <property type="entry name" value="Glyco_trans_4-like_N"/>
</dbReference>
<evidence type="ECO:0000259" key="2">
    <source>
        <dbReference type="Pfam" id="PF13439"/>
    </source>
</evidence>
<accession>A0ABX6QI56</accession>
<protein>
    <submittedName>
        <fullName evidence="3">Glycosyltransferase family 4 protein</fullName>
    </submittedName>
</protein>
<dbReference type="Proteomes" id="UP000308530">
    <property type="component" value="Chromosome"/>
</dbReference>
<name>A0ABX6QI56_9HYPH</name>
<reference evidence="3 4" key="1">
    <citation type="submission" date="2020-06" db="EMBL/GenBank/DDBJ databases">
        <title>Genome sequence of Rhizobium sp strain ADMK78.</title>
        <authorList>
            <person name="Rahi P."/>
        </authorList>
    </citation>
    <scope>NUCLEOTIDE SEQUENCE [LARGE SCALE GENOMIC DNA]</scope>
    <source>
        <strain evidence="3 4">ADMK78</strain>
    </source>
</reference>
<keyword evidence="4" id="KW-1185">Reference proteome</keyword>
<proteinExistence type="predicted"/>
<dbReference type="Pfam" id="PF00534">
    <property type="entry name" value="Glycos_transf_1"/>
    <property type="match status" value="1"/>
</dbReference>